<gene>
    <name evidence="1" type="ORF">JCM19237_2465</name>
</gene>
<evidence type="ECO:0000313" key="2">
    <source>
        <dbReference type="Proteomes" id="UP000029227"/>
    </source>
</evidence>
<dbReference type="Proteomes" id="UP000029227">
    <property type="component" value="Unassembled WGS sequence"/>
</dbReference>
<sequence length="99" mass="11099">MNADLMPSLSGHDPIMRAPLEKRFRVNAHNVDAKAFFGSLVKGTPFNMVIHPDVKGRLSLSLRDVTLDEVLGVVSDIYGYHTTRQATLFRSSRQRCAQK</sequence>
<evidence type="ECO:0000313" key="1">
    <source>
        <dbReference type="EMBL" id="GAL06374.1"/>
    </source>
</evidence>
<organism evidence="1 2">
    <name type="scientific">Photobacterium aphoticum</name>
    <dbReference type="NCBI Taxonomy" id="754436"/>
    <lineage>
        <taxon>Bacteria</taxon>
        <taxon>Pseudomonadati</taxon>
        <taxon>Pseudomonadota</taxon>
        <taxon>Gammaproteobacteria</taxon>
        <taxon>Vibrionales</taxon>
        <taxon>Vibrionaceae</taxon>
        <taxon>Photobacterium</taxon>
    </lineage>
</organism>
<proteinExistence type="predicted"/>
<comment type="caution">
    <text evidence="1">The sequence shown here is derived from an EMBL/GenBank/DDBJ whole genome shotgun (WGS) entry which is preliminary data.</text>
</comment>
<name>A0A090QWY7_9GAMM</name>
<dbReference type="Gene3D" id="3.30.1370.130">
    <property type="match status" value="1"/>
</dbReference>
<dbReference type="STRING" id="754436.JCM19237_2465"/>
<accession>A0A090QWY7</accession>
<dbReference type="AlphaFoldDB" id="A0A090QWY7"/>
<reference evidence="1 2" key="1">
    <citation type="journal article" date="2014" name="Genome Announc.">
        <title>Draft Genome Sequences of Two Vibrionaceae Species, Vibrio ponticus C121 and Photobacterium aphoticum C119, Isolated as Coral Reef Microbiota.</title>
        <authorList>
            <person name="Al-saari N."/>
            <person name="Meirelles P.M."/>
            <person name="Mino S."/>
            <person name="Suda W."/>
            <person name="Oshima K."/>
            <person name="Hattori M."/>
            <person name="Ohkuma M."/>
            <person name="Thompson F.L."/>
            <person name="Gomez-Gil B."/>
            <person name="Sawabe T."/>
            <person name="Sawabe T."/>
        </authorList>
    </citation>
    <scope>NUCLEOTIDE SEQUENCE [LARGE SCALE GENOMIC DNA]</scope>
    <source>
        <strain evidence="1 2">JCM 19237</strain>
    </source>
</reference>
<dbReference type="eggNOG" id="COG4796">
    <property type="taxonomic scope" value="Bacteria"/>
</dbReference>
<protein>
    <submittedName>
        <fullName evidence="1">MSHA biogenesis protein MshL</fullName>
    </submittedName>
</protein>
<dbReference type="EMBL" id="BBMN01000011">
    <property type="protein sequence ID" value="GAL06374.1"/>
    <property type="molecule type" value="Genomic_DNA"/>
</dbReference>